<comment type="similarity">
    <text evidence="2">Belongs to the SYG1 (TC 2.A.94) family.</text>
</comment>
<dbReference type="PANTHER" id="PTHR10783:SF103">
    <property type="entry name" value="SOLUTE CARRIER FAMILY 53 MEMBER 1"/>
    <property type="match status" value="1"/>
</dbReference>
<evidence type="ECO:0000313" key="10">
    <source>
        <dbReference type="EMBL" id="OQD74327.1"/>
    </source>
</evidence>
<feature type="compositionally biased region" description="Polar residues" evidence="6">
    <location>
        <begin position="983"/>
        <end position="996"/>
    </location>
</feature>
<evidence type="ECO:0000256" key="4">
    <source>
        <dbReference type="ARBA" id="ARBA00022989"/>
    </source>
</evidence>
<dbReference type="PANTHER" id="PTHR10783">
    <property type="entry name" value="XENOTROPIC AND POLYTROPIC RETROVIRUS RECEPTOR 1-RELATED"/>
    <property type="match status" value="1"/>
</dbReference>
<dbReference type="GO" id="GO:0016036">
    <property type="term" value="P:cellular response to phosphate starvation"/>
    <property type="evidence" value="ECO:0007669"/>
    <property type="project" value="TreeGrafter"/>
</dbReference>
<feature type="transmembrane region" description="Helical" evidence="7">
    <location>
        <begin position="725"/>
        <end position="741"/>
    </location>
</feature>
<dbReference type="GO" id="GO:0005886">
    <property type="term" value="C:plasma membrane"/>
    <property type="evidence" value="ECO:0007669"/>
    <property type="project" value="TreeGrafter"/>
</dbReference>
<feature type="compositionally biased region" description="Polar residues" evidence="6">
    <location>
        <begin position="77"/>
        <end position="94"/>
    </location>
</feature>
<dbReference type="PROSITE" id="PS51380">
    <property type="entry name" value="EXS"/>
    <property type="match status" value="1"/>
</dbReference>
<evidence type="ECO:0000256" key="1">
    <source>
        <dbReference type="ARBA" id="ARBA00004141"/>
    </source>
</evidence>
<sequence length="1008" mass="115713">MKFAKELEQELVPEWRAKYLDYKGGKKKLKALSRALRQAHRSPRTPSFRQTPFSHATTLTPSNADKQLDAGEIDKATPQQTGATTSSYGRSTPAQKAERQPLQTPRSRFSRNIGSYGSIHATPPQRHRQGSDAASFELPDPALDPDEEYMPPQGQQGHQEGQAVRTPSPVATRHATFRDLPEHAVTDGSPEQASLARHPTAQSPQGKALTKSTSVNRTSQLMRRVFSYPDVDTIGKGSQAHSESDFEKQEKAFFKYLDEQLEKIDTFYQMKEQEAAERLKVLRRQLHIMRDQRIHEFYAAKRANKRRAVDTQDTPQAFGKLNSSRLKDTLTGKVHFGKNSQALAEMATPKIPTRDRKFASNRRDFMRRQEPPNNDVYDVSYRSAKRKLKHALQEFYRGIELLKGYAYLNRTAFRKINKKYDKVVNAPQPQRYMSEKVNKASFVESDVLETLMSAVEDLYARYFERGDRKIAASKLRHTLKKPGDYSPSTFRSGLLLMAGTLFGIQALVYATQHLRSAEVRQHVWTSYLLQIYGGYFLIVFHVLLFSLDCMVWTKSKINYEFVFEYDSRHTLEWRQLLEIPSFFIFLLGLFMWLNFSWINAMYIYWPVVLIGLTLIIIFLPARVLYHRSRKWWAFSNWRLLLAGIYPVEFRDFFLGDMYCSQVYAMGNIELFFCLYAYHWSNPVKCNSSHSRLLGFFTTLPAIWRAFQCIRRYIDTRNAFPHLLNLGKYIFTILYYATLSMYRIDRHTRFQAAFITFGLLNAVYTSVWDLIMDWSLGNPYAKHKLLREVLTFHRTWVYYVAMVVNVVIRFNWIFYAIFVNDLQHSAVLSFIISLSEVVRRGMWSIFRVENEHCTNVLLFRASRDVPLPYDAPAPATSTPGLDGTQPEDVQLQEQQPATPFMASADVETGAHSISSLRARKRAPSFAKAVGNAMSAAHAQDFQRRRVPAQISGATVSQDMGHGAEESSDEDGDDNGALDTDEDSGSTVEISYEGSQAASDRRLQIGRIVE</sequence>
<dbReference type="InterPro" id="IPR004342">
    <property type="entry name" value="EXS_C"/>
</dbReference>
<feature type="compositionally biased region" description="Polar residues" evidence="6">
    <location>
        <begin position="44"/>
        <end position="65"/>
    </location>
</feature>
<protein>
    <recommendedName>
        <fullName evidence="12">SPX domain-containing protein</fullName>
    </recommendedName>
</protein>
<feature type="compositionally biased region" description="Low complexity" evidence="6">
    <location>
        <begin position="153"/>
        <end position="162"/>
    </location>
</feature>
<dbReference type="PROSITE" id="PS51382">
    <property type="entry name" value="SPX"/>
    <property type="match status" value="1"/>
</dbReference>
<dbReference type="Proteomes" id="UP000191522">
    <property type="component" value="Unassembled WGS sequence"/>
</dbReference>
<feature type="transmembrane region" description="Helical" evidence="7">
    <location>
        <begin position="494"/>
        <end position="512"/>
    </location>
</feature>
<keyword evidence="4 7" id="KW-1133">Transmembrane helix</keyword>
<feature type="compositionally biased region" description="Basic and acidic residues" evidence="6">
    <location>
        <begin position="997"/>
        <end position="1008"/>
    </location>
</feature>
<dbReference type="Pfam" id="PF03105">
    <property type="entry name" value="SPX"/>
    <property type="match status" value="1"/>
</dbReference>
<evidence type="ECO:0000259" key="9">
    <source>
        <dbReference type="PROSITE" id="PS51382"/>
    </source>
</evidence>
<feature type="region of interest" description="Disordered" evidence="6">
    <location>
        <begin position="32"/>
        <end position="170"/>
    </location>
</feature>
<dbReference type="AlphaFoldDB" id="A0A1V6PC69"/>
<dbReference type="CDD" id="cd14475">
    <property type="entry name" value="SPX_SYG1_like"/>
    <property type="match status" value="1"/>
</dbReference>
<organism evidence="10 11">
    <name type="scientific">Penicillium decumbens</name>
    <dbReference type="NCBI Taxonomy" id="69771"/>
    <lineage>
        <taxon>Eukaryota</taxon>
        <taxon>Fungi</taxon>
        <taxon>Dikarya</taxon>
        <taxon>Ascomycota</taxon>
        <taxon>Pezizomycotina</taxon>
        <taxon>Eurotiomycetes</taxon>
        <taxon>Eurotiomycetidae</taxon>
        <taxon>Eurotiales</taxon>
        <taxon>Aspergillaceae</taxon>
        <taxon>Penicillium</taxon>
    </lineage>
</organism>
<feature type="transmembrane region" description="Helical" evidence="7">
    <location>
        <begin position="753"/>
        <end position="775"/>
    </location>
</feature>
<feature type="region of interest" description="Disordered" evidence="6">
    <location>
        <begin position="183"/>
        <end position="216"/>
    </location>
</feature>
<feature type="compositionally biased region" description="Acidic residues" evidence="6">
    <location>
        <begin position="964"/>
        <end position="982"/>
    </location>
</feature>
<feature type="region of interest" description="Disordered" evidence="6">
    <location>
        <begin position="951"/>
        <end position="1008"/>
    </location>
</feature>
<keyword evidence="5 7" id="KW-0472">Membrane</keyword>
<accession>A0A1V6PC69</accession>
<reference evidence="11" key="1">
    <citation type="journal article" date="2017" name="Nat. Microbiol.">
        <title>Global analysis of biosynthetic gene clusters reveals vast potential of secondary metabolite production in Penicillium species.</title>
        <authorList>
            <person name="Nielsen J.C."/>
            <person name="Grijseels S."/>
            <person name="Prigent S."/>
            <person name="Ji B."/>
            <person name="Dainat J."/>
            <person name="Nielsen K.F."/>
            <person name="Frisvad J.C."/>
            <person name="Workman M."/>
            <person name="Nielsen J."/>
        </authorList>
    </citation>
    <scope>NUCLEOTIDE SEQUENCE [LARGE SCALE GENOMIC DNA]</scope>
    <source>
        <strain evidence="11">IBT 11843</strain>
    </source>
</reference>
<feature type="compositionally biased region" description="Basic residues" evidence="6">
    <location>
        <begin position="32"/>
        <end position="43"/>
    </location>
</feature>
<keyword evidence="11" id="KW-1185">Reference proteome</keyword>
<evidence type="ECO:0000256" key="5">
    <source>
        <dbReference type="ARBA" id="ARBA00023136"/>
    </source>
</evidence>
<dbReference type="GO" id="GO:0000822">
    <property type="term" value="F:inositol hexakisphosphate binding"/>
    <property type="evidence" value="ECO:0007669"/>
    <property type="project" value="TreeGrafter"/>
</dbReference>
<dbReference type="Pfam" id="PF03124">
    <property type="entry name" value="EXS"/>
    <property type="match status" value="1"/>
</dbReference>
<evidence type="ECO:0008006" key="12">
    <source>
        <dbReference type="Google" id="ProtNLM"/>
    </source>
</evidence>
<dbReference type="GO" id="GO:0005794">
    <property type="term" value="C:Golgi apparatus"/>
    <property type="evidence" value="ECO:0007669"/>
    <property type="project" value="TreeGrafter"/>
</dbReference>
<feature type="compositionally biased region" description="Basic and acidic residues" evidence="6">
    <location>
        <begin position="66"/>
        <end position="75"/>
    </location>
</feature>
<dbReference type="OMA" id="GDMYCSL"/>
<keyword evidence="3 7" id="KW-0812">Transmembrane</keyword>
<name>A0A1V6PC69_PENDC</name>
<proteinExistence type="inferred from homology"/>
<dbReference type="STRING" id="69771.A0A1V6PC69"/>
<feature type="transmembrane region" description="Helical" evidence="7">
    <location>
        <begin position="661"/>
        <end position="680"/>
    </location>
</feature>
<feature type="compositionally biased region" description="Polar residues" evidence="6">
    <location>
        <begin position="101"/>
        <end position="115"/>
    </location>
</feature>
<evidence type="ECO:0000256" key="7">
    <source>
        <dbReference type="SAM" id="Phobius"/>
    </source>
</evidence>
<gene>
    <name evidence="10" type="ORF">PENDEC_c011G06136</name>
</gene>
<dbReference type="GO" id="GO:0006817">
    <property type="term" value="P:phosphate ion transport"/>
    <property type="evidence" value="ECO:0007669"/>
    <property type="project" value="TreeGrafter"/>
</dbReference>
<feature type="transmembrane region" description="Helical" evidence="7">
    <location>
        <begin position="524"/>
        <end position="547"/>
    </location>
</feature>
<feature type="compositionally biased region" description="Polar residues" evidence="6">
    <location>
        <begin position="200"/>
        <end position="216"/>
    </location>
</feature>
<comment type="subcellular location">
    <subcellularLocation>
        <location evidence="1">Membrane</location>
        <topology evidence="1">Multi-pass membrane protein</topology>
    </subcellularLocation>
</comment>
<feature type="transmembrane region" description="Helical" evidence="7">
    <location>
        <begin position="601"/>
        <end position="619"/>
    </location>
</feature>
<evidence type="ECO:0000256" key="2">
    <source>
        <dbReference type="ARBA" id="ARBA00009665"/>
    </source>
</evidence>
<dbReference type="EMBL" id="MDYL01000011">
    <property type="protein sequence ID" value="OQD74327.1"/>
    <property type="molecule type" value="Genomic_DNA"/>
</dbReference>
<feature type="transmembrane region" description="Helical" evidence="7">
    <location>
        <begin position="576"/>
        <end position="595"/>
    </location>
</feature>
<evidence type="ECO:0000256" key="3">
    <source>
        <dbReference type="ARBA" id="ARBA00022692"/>
    </source>
</evidence>
<dbReference type="OrthoDB" id="9970435at2759"/>
<feature type="transmembrane region" description="Helical" evidence="7">
    <location>
        <begin position="795"/>
        <end position="817"/>
    </location>
</feature>
<evidence type="ECO:0000256" key="6">
    <source>
        <dbReference type="SAM" id="MobiDB-lite"/>
    </source>
</evidence>
<feature type="domain" description="SPX" evidence="9">
    <location>
        <begin position="1"/>
        <end position="434"/>
    </location>
</feature>
<evidence type="ECO:0000259" key="8">
    <source>
        <dbReference type="PROSITE" id="PS51380"/>
    </source>
</evidence>
<feature type="domain" description="EXS" evidence="8">
    <location>
        <begin position="684"/>
        <end position="878"/>
    </location>
</feature>
<evidence type="ECO:0000313" key="11">
    <source>
        <dbReference type="Proteomes" id="UP000191522"/>
    </source>
</evidence>
<comment type="caution">
    <text evidence="10">The sequence shown here is derived from an EMBL/GenBank/DDBJ whole genome shotgun (WGS) entry which is preliminary data.</text>
</comment>
<dbReference type="InterPro" id="IPR004331">
    <property type="entry name" value="SPX_dom"/>
</dbReference>